<reference evidence="1 2" key="1">
    <citation type="journal article" date="2011" name="J. Bacteriol.">
        <title>Genome sequence of the plant-pathogenic bacterium Dickeya dadantii 3937.</title>
        <authorList>
            <person name="Glasner J.D."/>
            <person name="Yang C.H."/>
            <person name="Reverchon S."/>
            <person name="Hugouvieux-Cotte-Pattat N."/>
            <person name="Condemine G."/>
            <person name="Bohin J.P."/>
            <person name="Van Gijsegem F."/>
            <person name="Yang S."/>
            <person name="Franza T."/>
            <person name="Expert D."/>
            <person name="Plunkett G. III"/>
            <person name="San Francisco M.J."/>
            <person name="Charkowski A.O."/>
            <person name="Py B."/>
            <person name="Bell K."/>
            <person name="Rauscher L."/>
            <person name="Rodriguez-Palenzuela P."/>
            <person name="Toussaint A."/>
            <person name="Holeva M.C."/>
            <person name="He S.Y."/>
            <person name="Douet V."/>
            <person name="Boccara M."/>
            <person name="Blanco C."/>
            <person name="Toth I."/>
            <person name="Anderson B.D."/>
            <person name="Biehl B.S."/>
            <person name="Mau B."/>
            <person name="Flynn S.M."/>
            <person name="Barras F."/>
            <person name="Lindeberg M."/>
            <person name="Birch P.R."/>
            <person name="Tsuyumu S."/>
            <person name="Shi X."/>
            <person name="Hibbing M."/>
            <person name="Yap M.N."/>
            <person name="Carpentier M."/>
            <person name="Dassa E."/>
            <person name="Umehara M."/>
            <person name="Kim J.F."/>
            <person name="Rusch M."/>
            <person name="Soni P."/>
            <person name="Mayhew G.F."/>
            <person name="Fouts D.E."/>
            <person name="Gill S.R."/>
            <person name="Blattner F.R."/>
            <person name="Keen N.T."/>
            <person name="Perna N.T."/>
        </authorList>
    </citation>
    <scope>NUCLEOTIDE SEQUENCE [LARGE SCALE GENOMIC DNA]</scope>
    <source>
        <strain evidence="1 2">3937</strain>
    </source>
</reference>
<name>E0SJE9_DICD3</name>
<dbReference type="EMBL" id="CP002038">
    <property type="protein sequence ID" value="ADM97950.1"/>
    <property type="molecule type" value="Genomic_DNA"/>
</dbReference>
<dbReference type="Proteomes" id="UP000006859">
    <property type="component" value="Chromosome"/>
</dbReference>
<organism evidence="1 2">
    <name type="scientific">Dickeya dadantii (strain 3937)</name>
    <name type="common">Erwinia chrysanthemi (strain 3937)</name>
    <dbReference type="NCBI Taxonomy" id="198628"/>
    <lineage>
        <taxon>Bacteria</taxon>
        <taxon>Pseudomonadati</taxon>
        <taxon>Pseudomonadota</taxon>
        <taxon>Gammaproteobacteria</taxon>
        <taxon>Enterobacterales</taxon>
        <taxon>Pectobacteriaceae</taxon>
        <taxon>Dickeya</taxon>
    </lineage>
</organism>
<evidence type="ECO:0000313" key="2">
    <source>
        <dbReference type="Proteomes" id="UP000006859"/>
    </source>
</evidence>
<gene>
    <name evidence="1" type="ordered locus">Dda3937_04533</name>
</gene>
<dbReference type="HOGENOM" id="CLU_2381529_0_0_6"/>
<proteinExistence type="predicted"/>
<accession>E0SJE9</accession>
<protein>
    <submittedName>
        <fullName evidence="1">Uncharacterized protein</fullName>
    </submittedName>
</protein>
<evidence type="ECO:0000313" key="1">
    <source>
        <dbReference type="EMBL" id="ADM97950.1"/>
    </source>
</evidence>
<keyword evidence="2" id="KW-1185">Reference proteome</keyword>
<dbReference type="KEGG" id="ddd:Dda3937_04533"/>
<sequence>MKKCHGLQRWGRSFVSMTMMSRIAFLIRSRQIIFSIRRGRCSSGATAHAGFSIFTARKSSSSGLANRNQQSVFCFTSILADDIVVSCVGYGRKS</sequence>
<dbReference type="AlphaFoldDB" id="E0SJE9"/>